<gene>
    <name evidence="2" type="ORF">H310_04648</name>
</gene>
<organism evidence="2">
    <name type="scientific">Aphanomyces invadans</name>
    <dbReference type="NCBI Taxonomy" id="157072"/>
    <lineage>
        <taxon>Eukaryota</taxon>
        <taxon>Sar</taxon>
        <taxon>Stramenopiles</taxon>
        <taxon>Oomycota</taxon>
        <taxon>Saprolegniomycetes</taxon>
        <taxon>Saprolegniales</taxon>
        <taxon>Verrucalvaceae</taxon>
        <taxon>Aphanomyces</taxon>
    </lineage>
</organism>
<feature type="signal peptide" evidence="1">
    <location>
        <begin position="1"/>
        <end position="21"/>
    </location>
</feature>
<name>A0A024UDR9_9STRA</name>
<dbReference type="AlphaFoldDB" id="A0A024UDR9"/>
<reference evidence="2" key="1">
    <citation type="submission" date="2013-12" db="EMBL/GenBank/DDBJ databases">
        <title>The Genome Sequence of Aphanomyces invadans NJM9701.</title>
        <authorList>
            <consortium name="The Broad Institute Genomics Platform"/>
            <person name="Russ C."/>
            <person name="Tyler B."/>
            <person name="van West P."/>
            <person name="Dieguez-Uribeondo J."/>
            <person name="Young S.K."/>
            <person name="Zeng Q."/>
            <person name="Gargeya S."/>
            <person name="Fitzgerald M."/>
            <person name="Abouelleil A."/>
            <person name="Alvarado L."/>
            <person name="Chapman S.B."/>
            <person name="Gainer-Dewar J."/>
            <person name="Goldberg J."/>
            <person name="Griggs A."/>
            <person name="Gujja S."/>
            <person name="Hansen M."/>
            <person name="Howarth C."/>
            <person name="Imamovic A."/>
            <person name="Ireland A."/>
            <person name="Larimer J."/>
            <person name="McCowan C."/>
            <person name="Murphy C."/>
            <person name="Pearson M."/>
            <person name="Poon T.W."/>
            <person name="Priest M."/>
            <person name="Roberts A."/>
            <person name="Saif S."/>
            <person name="Shea T."/>
            <person name="Sykes S."/>
            <person name="Wortman J."/>
            <person name="Nusbaum C."/>
            <person name="Birren B."/>
        </authorList>
    </citation>
    <scope>NUCLEOTIDE SEQUENCE [LARGE SCALE GENOMIC DNA]</scope>
    <source>
        <strain evidence="2">NJM9701</strain>
    </source>
</reference>
<dbReference type="RefSeq" id="XP_008867311.1">
    <property type="nucleotide sequence ID" value="XM_008869089.1"/>
</dbReference>
<keyword evidence="1" id="KW-0732">Signal</keyword>
<accession>A0A024UDR9</accession>
<proteinExistence type="predicted"/>
<dbReference type="Gene3D" id="3.20.20.370">
    <property type="entry name" value="Glycoside hydrolase/deacetylase"/>
    <property type="match status" value="1"/>
</dbReference>
<evidence type="ECO:0000313" key="2">
    <source>
        <dbReference type="EMBL" id="ETW04355.1"/>
    </source>
</evidence>
<evidence type="ECO:0000256" key="1">
    <source>
        <dbReference type="SAM" id="SignalP"/>
    </source>
</evidence>
<dbReference type="GO" id="GO:0005975">
    <property type="term" value="P:carbohydrate metabolic process"/>
    <property type="evidence" value="ECO:0007669"/>
    <property type="project" value="InterPro"/>
</dbReference>
<dbReference type="EMBL" id="KI913958">
    <property type="protein sequence ID" value="ETW04355.1"/>
    <property type="molecule type" value="Genomic_DNA"/>
</dbReference>
<dbReference type="InterPro" id="IPR011330">
    <property type="entry name" value="Glyco_hydro/deAcase_b/a-brl"/>
</dbReference>
<dbReference type="OrthoDB" id="63557at2759"/>
<dbReference type="SUPFAM" id="SSF88713">
    <property type="entry name" value="Glycoside hydrolase/deacetylase"/>
    <property type="match status" value="1"/>
</dbReference>
<dbReference type="GeneID" id="20081698"/>
<evidence type="ECO:0008006" key="3">
    <source>
        <dbReference type="Google" id="ProtNLM"/>
    </source>
</evidence>
<dbReference type="VEuPathDB" id="FungiDB:H310_04648"/>
<protein>
    <recommendedName>
        <fullName evidence="3">NodB homology domain-containing protein</fullName>
    </recommendedName>
</protein>
<sequence>MFGLVALWNAMETLVLLTGHGGDDRRHPPSHEEDHVVVVAPSAMPESTAPLLLVAIPTVAPTPAPTSTIKTNSIGAYKSNLPVGPMPTAPVTKPIPTLTTCNGARTAKPGETVFITIDDGPAASGRANILMAMHQLNTARTGPPPVYLTFFESGYNFCGDTTNTISKLQCTPDVFDNATARMVWTVKAGHALGAHSDTHFYDDGASNCNYIKTNAATVIEDSMTTCGNTIASDFVRGAKHVENALQAANAWSTDADKELLAKAIHDIWSYVRLPCSNAWKLPGGFSFSSGFRAVDTQAERAARLGAADDMFAGTLPCRNPLYQGKPWSSFGWDAEWKLGRGGSVDSSREKCNVVHTIARAFDQKENRGLNKNAVVVLTHDYFFDTLDKALVLRDVIHELQLLGYSFSTIDKYK</sequence>
<feature type="chain" id="PRO_5001538082" description="NodB homology domain-containing protein" evidence="1">
    <location>
        <begin position="22"/>
        <end position="413"/>
    </location>
</feature>